<evidence type="ECO:0000313" key="3">
    <source>
        <dbReference type="Proteomes" id="UP001497600"/>
    </source>
</evidence>
<dbReference type="CDD" id="cd02947">
    <property type="entry name" value="TRX_family"/>
    <property type="match status" value="1"/>
</dbReference>
<dbReference type="Proteomes" id="UP001497600">
    <property type="component" value="Chromosome F"/>
</dbReference>
<reference evidence="2 3" key="1">
    <citation type="submission" date="2024-01" db="EMBL/GenBank/DDBJ databases">
        <authorList>
            <consortium name="Genoscope - CEA"/>
            <person name="William W."/>
        </authorList>
    </citation>
    <scope>NUCLEOTIDE SEQUENCE [LARGE SCALE GENOMIC DNA]</scope>
    <source>
        <strain evidence="2 3">29B2s-10</strain>
    </source>
</reference>
<dbReference type="Gene3D" id="3.40.30.10">
    <property type="entry name" value="Glutaredoxin"/>
    <property type="match status" value="1"/>
</dbReference>
<name>A0ABP0EJT4_9ASCO</name>
<dbReference type="SUPFAM" id="SSF52833">
    <property type="entry name" value="Thioredoxin-like"/>
    <property type="match status" value="1"/>
</dbReference>
<accession>A0ABP0EJT4</accession>
<dbReference type="InterPro" id="IPR013766">
    <property type="entry name" value="Thioredoxin_domain"/>
</dbReference>
<dbReference type="InterPro" id="IPR036249">
    <property type="entry name" value="Thioredoxin-like_sf"/>
</dbReference>
<dbReference type="EMBL" id="OZ004258">
    <property type="protein sequence ID" value="CAK7913228.1"/>
    <property type="molecule type" value="Genomic_DNA"/>
</dbReference>
<evidence type="ECO:0000313" key="2">
    <source>
        <dbReference type="EMBL" id="CAK7913228.1"/>
    </source>
</evidence>
<organism evidence="2 3">
    <name type="scientific">[Candida] anglica</name>
    <dbReference type="NCBI Taxonomy" id="148631"/>
    <lineage>
        <taxon>Eukaryota</taxon>
        <taxon>Fungi</taxon>
        <taxon>Dikarya</taxon>
        <taxon>Ascomycota</taxon>
        <taxon>Saccharomycotina</taxon>
        <taxon>Pichiomycetes</taxon>
        <taxon>Debaryomycetaceae</taxon>
        <taxon>Kurtzmaniella</taxon>
    </lineage>
</organism>
<proteinExistence type="predicted"/>
<evidence type="ECO:0000259" key="1">
    <source>
        <dbReference type="Pfam" id="PF00085"/>
    </source>
</evidence>
<dbReference type="Pfam" id="PF00085">
    <property type="entry name" value="Thioredoxin"/>
    <property type="match status" value="1"/>
</dbReference>
<feature type="domain" description="Thioredoxin" evidence="1">
    <location>
        <begin position="18"/>
        <end position="88"/>
    </location>
</feature>
<gene>
    <name evidence="2" type="ORF">CAAN4_F10726</name>
</gene>
<keyword evidence="3" id="KW-1185">Reference proteome</keyword>
<protein>
    <recommendedName>
        <fullName evidence="1">Thioredoxin domain-containing protein</fullName>
    </recommendedName>
</protein>
<sequence>MINLLHSNQQLQQAAGGSGLVVIDIYRESECKHMSSFYKKLPKKFPKVAFFRIDVKSFSGFDNFAIAAQISTIPTILVYCNGQNLVKTGVSSPQLVELLIEHCHEEYSKSISCSSSTLYSPASLSLTSSPSYTHLDNLF</sequence>